<dbReference type="CDD" id="cd03801">
    <property type="entry name" value="GT4_PimA-like"/>
    <property type="match status" value="1"/>
</dbReference>
<evidence type="ECO:0000313" key="6">
    <source>
        <dbReference type="EMBL" id="TFD27277.1"/>
    </source>
</evidence>
<feature type="region of interest" description="Disordered" evidence="3">
    <location>
        <begin position="406"/>
        <end position="425"/>
    </location>
</feature>
<keyword evidence="2 6" id="KW-0808">Transferase</keyword>
<dbReference type="Pfam" id="PF00534">
    <property type="entry name" value="Glycos_transf_1"/>
    <property type="match status" value="1"/>
</dbReference>
<dbReference type="PANTHER" id="PTHR45947">
    <property type="entry name" value="SULFOQUINOVOSYL TRANSFERASE SQD2"/>
    <property type="match status" value="1"/>
</dbReference>
<comment type="caution">
    <text evidence="6">The sequence shown here is derived from an EMBL/GenBank/DDBJ whole genome shotgun (WGS) entry which is preliminary data.</text>
</comment>
<gene>
    <name evidence="6" type="ORF">E3T27_05800</name>
</gene>
<keyword evidence="1" id="KW-0328">Glycosyltransferase</keyword>
<evidence type="ECO:0000259" key="5">
    <source>
        <dbReference type="Pfam" id="PF13439"/>
    </source>
</evidence>
<dbReference type="RefSeq" id="WP_134571884.1">
    <property type="nucleotide sequence ID" value="NZ_SOGT01000006.1"/>
</dbReference>
<organism evidence="6 7">
    <name type="scientific">Cryobacterium lyxosi</name>
    <dbReference type="NCBI Taxonomy" id="1259228"/>
    <lineage>
        <taxon>Bacteria</taxon>
        <taxon>Bacillati</taxon>
        <taxon>Actinomycetota</taxon>
        <taxon>Actinomycetes</taxon>
        <taxon>Micrococcales</taxon>
        <taxon>Microbacteriaceae</taxon>
        <taxon>Cryobacterium</taxon>
    </lineage>
</organism>
<dbReference type="Gene3D" id="3.40.50.2000">
    <property type="entry name" value="Glycogen Phosphorylase B"/>
    <property type="match status" value="2"/>
</dbReference>
<sequence>MLSDHSGSPRIGYVLKMYPRLSETFVVSEILAREAAGENLVIFSLRPPVDSRFHAELARVAAPVVYIDRPWKTSLLWAEFQSTAKTGVGSAMSACLDELLLADVDDAVQAVSLARAVREYGITHLHAHFASVATTVARLASLLTGVPYSFTAHAKDLFHESVDPADLAVKLAGAHHAVTVSEYNFDYLRRRFPAETLRLHRVYNGLELARFPFTEHRPPSGPLAVVAVGRLVEKKGFSLLVDAAHALHHSGVALTVDIVGGGELTGALSEQIHRLGLFGTVRLLGPVSQTEVALRLAAADLFVAPCIVGSDGNADGLPTSILEAMALGVPCISTDVTGIPEIVRAGETGILCRSGSLDDLVAAMRGAADPAANLGRLARNARRVVEESFDSARQARVLGELCAHTDSDASHPANQPASLEPMAVA</sequence>
<dbReference type="GO" id="GO:0016757">
    <property type="term" value="F:glycosyltransferase activity"/>
    <property type="evidence" value="ECO:0007669"/>
    <property type="project" value="UniProtKB-KW"/>
</dbReference>
<evidence type="ECO:0000259" key="4">
    <source>
        <dbReference type="Pfam" id="PF00534"/>
    </source>
</evidence>
<keyword evidence="7" id="KW-1185">Reference proteome</keyword>
<feature type="domain" description="Glycosyltransferase subfamily 4-like N-terminal" evidence="5">
    <location>
        <begin position="110"/>
        <end position="210"/>
    </location>
</feature>
<dbReference type="InterPro" id="IPR001296">
    <property type="entry name" value="Glyco_trans_1"/>
</dbReference>
<dbReference type="InterPro" id="IPR028098">
    <property type="entry name" value="Glyco_trans_4-like_N"/>
</dbReference>
<evidence type="ECO:0000256" key="1">
    <source>
        <dbReference type="ARBA" id="ARBA00022676"/>
    </source>
</evidence>
<dbReference type="Proteomes" id="UP000298424">
    <property type="component" value="Unassembled WGS sequence"/>
</dbReference>
<evidence type="ECO:0000256" key="2">
    <source>
        <dbReference type="ARBA" id="ARBA00022679"/>
    </source>
</evidence>
<dbReference type="PANTHER" id="PTHR45947:SF14">
    <property type="entry name" value="SLL1723 PROTEIN"/>
    <property type="match status" value="1"/>
</dbReference>
<name>A0A4R8ZGD7_9MICO</name>
<dbReference type="SUPFAM" id="SSF53756">
    <property type="entry name" value="UDP-Glycosyltransferase/glycogen phosphorylase"/>
    <property type="match status" value="1"/>
</dbReference>
<dbReference type="AlphaFoldDB" id="A0A4R8ZGD7"/>
<proteinExistence type="predicted"/>
<accession>A0A4R8ZGD7</accession>
<dbReference type="Pfam" id="PF13439">
    <property type="entry name" value="Glyco_transf_4"/>
    <property type="match status" value="1"/>
</dbReference>
<evidence type="ECO:0000256" key="3">
    <source>
        <dbReference type="SAM" id="MobiDB-lite"/>
    </source>
</evidence>
<protein>
    <submittedName>
        <fullName evidence="6">Colanic acid biosynthesis glycosyltransferase WcaL</fullName>
    </submittedName>
</protein>
<dbReference type="EMBL" id="SOGT01000006">
    <property type="protein sequence ID" value="TFD27277.1"/>
    <property type="molecule type" value="Genomic_DNA"/>
</dbReference>
<evidence type="ECO:0000313" key="7">
    <source>
        <dbReference type="Proteomes" id="UP000298424"/>
    </source>
</evidence>
<dbReference type="InterPro" id="IPR050194">
    <property type="entry name" value="Glycosyltransferase_grp1"/>
</dbReference>
<dbReference type="OrthoDB" id="506201at2"/>
<dbReference type="GO" id="GO:1901137">
    <property type="term" value="P:carbohydrate derivative biosynthetic process"/>
    <property type="evidence" value="ECO:0007669"/>
    <property type="project" value="UniProtKB-ARBA"/>
</dbReference>
<feature type="domain" description="Glycosyl transferase family 1" evidence="4">
    <location>
        <begin position="216"/>
        <end position="382"/>
    </location>
</feature>
<reference evidence="6 7" key="1">
    <citation type="submission" date="2019-03" db="EMBL/GenBank/DDBJ databases">
        <title>Genomics of glacier-inhabiting Cryobacterium strains.</title>
        <authorList>
            <person name="Liu Q."/>
            <person name="Xin Y.-H."/>
        </authorList>
    </citation>
    <scope>NUCLEOTIDE SEQUENCE [LARGE SCALE GENOMIC DNA]</scope>
    <source>
        <strain evidence="6 7">TMT1-1</strain>
    </source>
</reference>